<organism evidence="22 23">
    <name type="scientific">Pistricoccus aurantiacus</name>
    <dbReference type="NCBI Taxonomy" id="1883414"/>
    <lineage>
        <taxon>Bacteria</taxon>
        <taxon>Pseudomonadati</taxon>
        <taxon>Pseudomonadota</taxon>
        <taxon>Gammaproteobacteria</taxon>
        <taxon>Oceanospirillales</taxon>
        <taxon>Halomonadaceae</taxon>
        <taxon>Pistricoccus</taxon>
    </lineage>
</organism>
<dbReference type="NCBIfam" id="TIGR00196">
    <property type="entry name" value="yjeF_cterm"/>
    <property type="match status" value="1"/>
</dbReference>
<dbReference type="Pfam" id="PF01256">
    <property type="entry name" value="Carb_kinase"/>
    <property type="match status" value="1"/>
</dbReference>
<evidence type="ECO:0000256" key="10">
    <source>
        <dbReference type="ARBA" id="ARBA00023027"/>
    </source>
</evidence>
<accession>A0A5B8STU4</accession>
<dbReference type="GO" id="GO:0046872">
    <property type="term" value="F:metal ion binding"/>
    <property type="evidence" value="ECO:0007669"/>
    <property type="project" value="UniProtKB-UniRule"/>
</dbReference>
<dbReference type="Proteomes" id="UP000321272">
    <property type="component" value="Chromosome"/>
</dbReference>
<feature type="binding site" evidence="17">
    <location>
        <position position="322"/>
    </location>
    <ligand>
        <name>(6S)-NADPHX</name>
        <dbReference type="ChEBI" id="CHEBI:64076"/>
    </ligand>
</feature>
<comment type="cofactor">
    <cofactor evidence="17">
        <name>Mg(2+)</name>
        <dbReference type="ChEBI" id="CHEBI:18420"/>
    </cofactor>
</comment>
<comment type="function">
    <text evidence="14 19">Bifunctional enzyme that catalyzes the epimerization of the S- and R-forms of NAD(P)HX and the dehydration of the S-form of NAD(P)HX at the expense of ADP, which is converted to AMP. This allows the repair of both epimers of NAD(P)HX, a damaged form of NAD(P)H that is a result of enzymatic or heat-dependent hydration.</text>
</comment>
<evidence type="ECO:0000256" key="16">
    <source>
        <dbReference type="ARBA" id="ARBA00049209"/>
    </source>
</evidence>
<comment type="function">
    <text evidence="17">Catalyzes the dehydration of the S-form of NAD(P)HX at the expense of ADP, which is converted to AMP. Together with NAD(P)HX epimerase, which catalyzes the epimerization of the S- and R-forms, the enzyme allows the repair of both epimers of NAD(P)HX, a damaged form of NAD(P)H that is a result of enzymatic or heat-dependent hydration.</text>
</comment>
<feature type="binding site" evidence="17">
    <location>
        <position position="261"/>
    </location>
    <ligand>
        <name>(6S)-NADPHX</name>
        <dbReference type="ChEBI" id="CHEBI:64076"/>
    </ligand>
</feature>
<evidence type="ECO:0000256" key="2">
    <source>
        <dbReference type="ARBA" id="ARBA00000909"/>
    </source>
</evidence>
<evidence type="ECO:0000259" key="21">
    <source>
        <dbReference type="PROSITE" id="PS51385"/>
    </source>
</evidence>
<comment type="subunit">
    <text evidence="17">Homotetramer.</text>
</comment>
<comment type="similarity">
    <text evidence="17">Belongs to the NnrD/CARKD family.</text>
</comment>
<dbReference type="Gene3D" id="3.40.50.10260">
    <property type="entry name" value="YjeF N-terminal domain"/>
    <property type="match status" value="1"/>
</dbReference>
<comment type="similarity">
    <text evidence="3 19">In the N-terminal section; belongs to the NnrE/AIBP family.</text>
</comment>
<evidence type="ECO:0000256" key="18">
    <source>
        <dbReference type="HAMAP-Rule" id="MF_01966"/>
    </source>
</evidence>
<comment type="catalytic activity">
    <reaction evidence="16 17 19">
        <text>(6S)-NADPHX + ADP = AMP + phosphate + NADPH + H(+)</text>
        <dbReference type="Rhea" id="RHEA:32235"/>
        <dbReference type="ChEBI" id="CHEBI:15378"/>
        <dbReference type="ChEBI" id="CHEBI:43474"/>
        <dbReference type="ChEBI" id="CHEBI:57783"/>
        <dbReference type="ChEBI" id="CHEBI:64076"/>
        <dbReference type="ChEBI" id="CHEBI:456215"/>
        <dbReference type="ChEBI" id="CHEBI:456216"/>
        <dbReference type="EC" id="4.2.1.136"/>
    </reaction>
</comment>
<dbReference type="KEGG" id="paur:FGL86_16395"/>
<evidence type="ECO:0000256" key="1">
    <source>
        <dbReference type="ARBA" id="ARBA00000013"/>
    </source>
</evidence>
<dbReference type="EMBL" id="CP042382">
    <property type="protein sequence ID" value="QEA40499.1"/>
    <property type="molecule type" value="Genomic_DNA"/>
</dbReference>
<keyword evidence="13" id="KW-0511">Multifunctional enzyme</keyword>
<dbReference type="NCBIfam" id="TIGR00197">
    <property type="entry name" value="yjeF_nterm"/>
    <property type="match status" value="1"/>
</dbReference>
<reference evidence="22 23" key="1">
    <citation type="submission" date="2019-06" db="EMBL/GenBank/DDBJ databases">
        <title>Genome analyses of bacteria isolated from kimchi.</title>
        <authorList>
            <person name="Lee S."/>
            <person name="Ahn S."/>
            <person name="Roh S."/>
        </authorList>
    </citation>
    <scope>NUCLEOTIDE SEQUENCE [LARGE SCALE GENOMIC DNA]</scope>
    <source>
        <strain evidence="22 23">CBA4606</strain>
    </source>
</reference>
<dbReference type="HAMAP" id="MF_01966">
    <property type="entry name" value="NADHX_epimerase"/>
    <property type="match status" value="1"/>
</dbReference>
<dbReference type="PROSITE" id="PS51383">
    <property type="entry name" value="YJEF_C_3"/>
    <property type="match status" value="1"/>
</dbReference>
<dbReference type="SUPFAM" id="SSF64153">
    <property type="entry name" value="YjeF N-terminal domain-like"/>
    <property type="match status" value="1"/>
</dbReference>
<evidence type="ECO:0000256" key="3">
    <source>
        <dbReference type="ARBA" id="ARBA00006001"/>
    </source>
</evidence>
<evidence type="ECO:0000256" key="4">
    <source>
        <dbReference type="ARBA" id="ARBA00009524"/>
    </source>
</evidence>
<feature type="binding site" evidence="18">
    <location>
        <position position="162"/>
    </location>
    <ligand>
        <name>K(+)</name>
        <dbReference type="ChEBI" id="CHEBI:29103"/>
    </ligand>
</feature>
<evidence type="ECO:0000256" key="19">
    <source>
        <dbReference type="PIRNR" id="PIRNR017184"/>
    </source>
</evidence>
<keyword evidence="11 18" id="KW-0413">Isomerase</keyword>
<evidence type="ECO:0000256" key="8">
    <source>
        <dbReference type="ARBA" id="ARBA00022857"/>
    </source>
</evidence>
<evidence type="ECO:0000256" key="12">
    <source>
        <dbReference type="ARBA" id="ARBA00023239"/>
    </source>
</evidence>
<dbReference type="PROSITE" id="PS51385">
    <property type="entry name" value="YJEF_N"/>
    <property type="match status" value="1"/>
</dbReference>
<gene>
    <name evidence="17" type="primary">nnrD</name>
    <name evidence="18" type="synonym">nnrE</name>
    <name evidence="22" type="ORF">FGL86_16395</name>
</gene>
<dbReference type="GO" id="GO:0005524">
    <property type="term" value="F:ATP binding"/>
    <property type="evidence" value="ECO:0007669"/>
    <property type="project" value="UniProtKB-UniRule"/>
</dbReference>
<evidence type="ECO:0000256" key="13">
    <source>
        <dbReference type="ARBA" id="ARBA00023268"/>
    </source>
</evidence>
<dbReference type="InterPro" id="IPR004443">
    <property type="entry name" value="YjeF_N_dom"/>
</dbReference>
<evidence type="ECO:0000256" key="15">
    <source>
        <dbReference type="ARBA" id="ARBA00048238"/>
    </source>
</evidence>
<evidence type="ECO:0000259" key="20">
    <source>
        <dbReference type="PROSITE" id="PS51383"/>
    </source>
</evidence>
<evidence type="ECO:0000256" key="9">
    <source>
        <dbReference type="ARBA" id="ARBA00022958"/>
    </source>
</evidence>
<name>A0A5B8STU4_9GAMM</name>
<evidence type="ECO:0000256" key="11">
    <source>
        <dbReference type="ARBA" id="ARBA00023235"/>
    </source>
</evidence>
<feature type="binding site" evidence="17">
    <location>
        <position position="436"/>
    </location>
    <ligand>
        <name>(6S)-NADPHX</name>
        <dbReference type="ChEBI" id="CHEBI:64076"/>
    </ligand>
</feature>
<keyword evidence="5 18" id="KW-0479">Metal-binding</keyword>
<keyword evidence="7 17" id="KW-0067">ATP-binding</keyword>
<evidence type="ECO:0000256" key="5">
    <source>
        <dbReference type="ARBA" id="ARBA00022723"/>
    </source>
</evidence>
<dbReference type="SUPFAM" id="SSF53613">
    <property type="entry name" value="Ribokinase-like"/>
    <property type="match status" value="1"/>
</dbReference>
<dbReference type="PIRSF" id="PIRSF017184">
    <property type="entry name" value="Nnr"/>
    <property type="match status" value="1"/>
</dbReference>
<keyword evidence="8 17" id="KW-0521">NADP</keyword>
<comment type="catalytic activity">
    <reaction evidence="1 18 19">
        <text>(6R)-NADHX = (6S)-NADHX</text>
        <dbReference type="Rhea" id="RHEA:32215"/>
        <dbReference type="ChEBI" id="CHEBI:64074"/>
        <dbReference type="ChEBI" id="CHEBI:64075"/>
        <dbReference type="EC" id="5.1.99.6"/>
    </reaction>
</comment>
<dbReference type="InterPro" id="IPR036652">
    <property type="entry name" value="YjeF_N_dom_sf"/>
</dbReference>
<feature type="binding site" evidence="18">
    <location>
        <begin position="130"/>
        <end position="136"/>
    </location>
    <ligand>
        <name>(6S)-NADPHX</name>
        <dbReference type="ChEBI" id="CHEBI:64076"/>
    </ligand>
</feature>
<keyword evidence="12 17" id="KW-0456">Lyase</keyword>
<comment type="function">
    <text evidence="18">Catalyzes the epimerization of the S- and R-forms of NAD(P)HX, a damaged form of NAD(P)H that is a result of enzymatic or heat-dependent hydration. This is a prerequisite for the S-specific NAD(P)H-hydrate dehydratase to allow the repair of both epimers of NAD(P)HX.</text>
</comment>
<keyword evidence="10 17" id="KW-0520">NAD</keyword>
<comment type="catalytic activity">
    <reaction evidence="15 17 19">
        <text>(6S)-NADHX + ADP = AMP + phosphate + NADH + H(+)</text>
        <dbReference type="Rhea" id="RHEA:32223"/>
        <dbReference type="ChEBI" id="CHEBI:15378"/>
        <dbReference type="ChEBI" id="CHEBI:43474"/>
        <dbReference type="ChEBI" id="CHEBI:57945"/>
        <dbReference type="ChEBI" id="CHEBI:64074"/>
        <dbReference type="ChEBI" id="CHEBI:456215"/>
        <dbReference type="ChEBI" id="CHEBI:456216"/>
        <dbReference type="EC" id="4.2.1.136"/>
    </reaction>
</comment>
<dbReference type="EC" id="5.1.99.6" evidence="19"/>
<evidence type="ECO:0000256" key="7">
    <source>
        <dbReference type="ARBA" id="ARBA00022840"/>
    </source>
</evidence>
<comment type="similarity">
    <text evidence="4 19">In the C-terminal section; belongs to the NnrD/CARKD family.</text>
</comment>
<feature type="binding site" evidence="17">
    <location>
        <begin position="407"/>
        <end position="411"/>
    </location>
    <ligand>
        <name>AMP</name>
        <dbReference type="ChEBI" id="CHEBI:456215"/>
    </ligand>
</feature>
<comment type="similarity">
    <text evidence="18">Belongs to the NnrE/AIBP family.</text>
</comment>
<dbReference type="Pfam" id="PF03853">
    <property type="entry name" value="YjeF_N"/>
    <property type="match status" value="1"/>
</dbReference>
<feature type="domain" description="YjeF C-terminal" evidence="20">
    <location>
        <begin position="225"/>
        <end position="495"/>
    </location>
</feature>
<dbReference type="AlphaFoldDB" id="A0A5B8STU4"/>
<dbReference type="InterPro" id="IPR030677">
    <property type="entry name" value="Nnr"/>
</dbReference>
<evidence type="ECO:0000256" key="17">
    <source>
        <dbReference type="HAMAP-Rule" id="MF_01965"/>
    </source>
</evidence>
<evidence type="ECO:0000313" key="23">
    <source>
        <dbReference type="Proteomes" id="UP000321272"/>
    </source>
</evidence>
<sequence length="514" mass="53058">MTDSRGRPLYLAEQVREIDRRTIAAGVEGFALMQQAAMAAYDAMRKTWPTLRRISVCCGSGNNAGDGYVLAALAACDGLSVQVIALRDPQELDGDAGQAVAMARRAGLKFQPWQPNMRISGELIVDALLGTGLSGAVREPFSAAIDAINAAQLPVLAVDIPSGLSADSGAVLGRAVKADLTVTFIADKLGLHTGSASAYVGTHRLEALGVEASRQADIEPCAMLLDEMLIPRCLPPRARDAHKGDNGHLLVIGGAPGFGGAALLASETAARLGAGKVSLATAPAHVTASLVRCPEVMVHGINSKGELEALIEGADVLMVGPGIGKGAWGQAMLQAALASDKPLVVDADGLNLLTTHWPLEYRDNWILTPHPGEAARLLESSAGEVQQDRRQAITELRRRRGGAIVLKGAGTLVADQEGIAVCPFGNPGMASGGMGDALSGMLGALLAQGLSLDEAARVGVLLHALAADRAVAAAGERGLLASDLASYARFLSNPGLSNPILNNPGTSDAYNPEE</sequence>
<keyword evidence="23" id="KW-1185">Reference proteome</keyword>
<dbReference type="InterPro" id="IPR000631">
    <property type="entry name" value="CARKD"/>
</dbReference>
<comment type="caution">
    <text evidence="18">Lacks conserved residue(s) required for the propagation of feature annotation.</text>
</comment>
<dbReference type="CDD" id="cd01171">
    <property type="entry name" value="YXKO-related"/>
    <property type="match status" value="1"/>
</dbReference>
<dbReference type="GO" id="GO:0052855">
    <property type="term" value="F:ADP-dependent NAD(P)H-hydrate dehydratase activity"/>
    <property type="evidence" value="ECO:0007669"/>
    <property type="project" value="UniProtKB-UniRule"/>
</dbReference>
<dbReference type="EC" id="4.2.1.136" evidence="19"/>
<feature type="binding site" evidence="18">
    <location>
        <position position="63"/>
    </location>
    <ligand>
        <name>K(+)</name>
        <dbReference type="ChEBI" id="CHEBI:29103"/>
    </ligand>
</feature>
<dbReference type="PANTHER" id="PTHR12592">
    <property type="entry name" value="ATP-DEPENDENT (S)-NAD(P)H-HYDRATE DEHYDRATASE FAMILY MEMBER"/>
    <property type="match status" value="1"/>
</dbReference>
<evidence type="ECO:0000256" key="6">
    <source>
        <dbReference type="ARBA" id="ARBA00022741"/>
    </source>
</evidence>
<dbReference type="RefSeq" id="WP_147185766.1">
    <property type="nucleotide sequence ID" value="NZ_CP042382.1"/>
</dbReference>
<dbReference type="InterPro" id="IPR029056">
    <property type="entry name" value="Ribokinase-like"/>
</dbReference>
<comment type="cofactor">
    <cofactor evidence="18 19">
        <name>K(+)</name>
        <dbReference type="ChEBI" id="CHEBI:29103"/>
    </cofactor>
    <text evidence="18 19">Binds 1 potassium ion per subunit.</text>
</comment>
<feature type="domain" description="YjeF N-terminal" evidence="21">
    <location>
        <begin position="15"/>
        <end position="216"/>
    </location>
</feature>
<feature type="binding site" evidence="18">
    <location>
        <position position="126"/>
    </location>
    <ligand>
        <name>K(+)</name>
        <dbReference type="ChEBI" id="CHEBI:29103"/>
    </ligand>
</feature>
<keyword evidence="6 17" id="KW-0547">Nucleotide-binding</keyword>
<dbReference type="Gene3D" id="3.40.1190.20">
    <property type="match status" value="1"/>
</dbReference>
<keyword evidence="9 18" id="KW-0630">Potassium</keyword>
<dbReference type="GO" id="GO:0046496">
    <property type="term" value="P:nicotinamide nucleotide metabolic process"/>
    <property type="evidence" value="ECO:0007669"/>
    <property type="project" value="UniProtKB-UniRule"/>
</dbReference>
<feature type="binding site" evidence="17">
    <location>
        <position position="435"/>
    </location>
    <ligand>
        <name>AMP</name>
        <dbReference type="ChEBI" id="CHEBI:456215"/>
    </ligand>
</feature>
<evidence type="ECO:0000313" key="22">
    <source>
        <dbReference type="EMBL" id="QEA40499.1"/>
    </source>
</evidence>
<comment type="catalytic activity">
    <reaction evidence="2 18 19">
        <text>(6R)-NADPHX = (6S)-NADPHX</text>
        <dbReference type="Rhea" id="RHEA:32227"/>
        <dbReference type="ChEBI" id="CHEBI:64076"/>
        <dbReference type="ChEBI" id="CHEBI:64077"/>
        <dbReference type="EC" id="5.1.99.6"/>
    </reaction>
</comment>
<dbReference type="HAMAP" id="MF_01965">
    <property type="entry name" value="NADHX_dehydratase"/>
    <property type="match status" value="1"/>
</dbReference>
<dbReference type="PANTHER" id="PTHR12592:SF0">
    <property type="entry name" value="ATP-DEPENDENT (S)-NAD(P)H-HYDRATE DEHYDRATASE"/>
    <property type="match status" value="1"/>
</dbReference>
<dbReference type="GO" id="GO:0052856">
    <property type="term" value="F:NAD(P)HX epimerase activity"/>
    <property type="evidence" value="ECO:0007669"/>
    <property type="project" value="UniProtKB-UniRule"/>
</dbReference>
<feature type="binding site" evidence="18">
    <location>
        <position position="159"/>
    </location>
    <ligand>
        <name>(6S)-NADPHX</name>
        <dbReference type="ChEBI" id="CHEBI:64076"/>
    </ligand>
</feature>
<dbReference type="OrthoDB" id="9806925at2"/>
<evidence type="ECO:0000256" key="14">
    <source>
        <dbReference type="ARBA" id="ARBA00025153"/>
    </source>
</evidence>
<dbReference type="GO" id="GO:0110051">
    <property type="term" value="P:metabolite repair"/>
    <property type="evidence" value="ECO:0007669"/>
    <property type="project" value="TreeGrafter"/>
</dbReference>
<protein>
    <recommendedName>
        <fullName evidence="19">Bifunctional NAD(P)H-hydrate repair enzyme</fullName>
    </recommendedName>
    <alternativeName>
        <fullName evidence="19">Nicotinamide nucleotide repair protein</fullName>
    </alternativeName>
    <domain>
        <recommendedName>
            <fullName evidence="19">ADP-dependent (S)-NAD(P)H-hydrate dehydratase</fullName>
            <ecNumber evidence="19">4.2.1.136</ecNumber>
        </recommendedName>
        <alternativeName>
            <fullName evidence="19">ADP-dependent NAD(P)HX dehydratase</fullName>
        </alternativeName>
    </domain>
    <domain>
        <recommendedName>
            <fullName evidence="19">NAD(P)H-hydrate epimerase</fullName>
            <ecNumber evidence="19">5.1.99.6</ecNumber>
        </recommendedName>
    </domain>
</protein>
<feature type="binding site" evidence="17">
    <location>
        <position position="370"/>
    </location>
    <ligand>
        <name>(6S)-NADPHX</name>
        <dbReference type="ChEBI" id="CHEBI:64076"/>
    </ligand>
</feature>
<proteinExistence type="inferred from homology"/>